<feature type="binding site" evidence="7">
    <location>
        <position position="370"/>
    </location>
    <ligand>
        <name>phosphoenolpyruvate</name>
        <dbReference type="ChEBI" id="CHEBI:58702"/>
    </ligand>
</feature>
<reference evidence="9" key="1">
    <citation type="journal article" date="2020" name="mSystems">
        <title>Genome- and Community-Level Interaction Insights into Carbon Utilization and Element Cycling Functions of Hydrothermarchaeota in Hydrothermal Sediment.</title>
        <authorList>
            <person name="Zhou Z."/>
            <person name="Liu Y."/>
            <person name="Xu W."/>
            <person name="Pan J."/>
            <person name="Luo Z.H."/>
            <person name="Li M."/>
        </authorList>
    </citation>
    <scope>NUCLEOTIDE SEQUENCE [LARGE SCALE GENOMIC DNA]</scope>
    <source>
        <strain evidence="9">SpSt-125</strain>
    </source>
</reference>
<dbReference type="GO" id="GO:0005737">
    <property type="term" value="C:cytoplasm"/>
    <property type="evidence" value="ECO:0007669"/>
    <property type="project" value="UniProtKB-SubCell"/>
</dbReference>
<dbReference type="Gene3D" id="3.65.10.10">
    <property type="entry name" value="Enolpyruvate transferase domain"/>
    <property type="match status" value="2"/>
</dbReference>
<feature type="binding site" evidence="7">
    <location>
        <position position="298"/>
    </location>
    <ligand>
        <name>3-phosphoshikimate</name>
        <dbReference type="ChEBI" id="CHEBI:145989"/>
    </ligand>
</feature>
<accession>A0A7J2U2L3</accession>
<feature type="binding site" evidence="7">
    <location>
        <position position="155"/>
    </location>
    <ligand>
        <name>3-phosphoshikimate</name>
        <dbReference type="ChEBI" id="CHEBI:145989"/>
    </ligand>
</feature>
<comment type="pathway">
    <text evidence="1">Metabolic intermediate biosynthesis; chorismate biosynthesis; chorismate from D-erythrose 4-phosphate and phosphoenolpyruvate: step 6/7.</text>
</comment>
<dbReference type="GO" id="GO:0009423">
    <property type="term" value="P:chorismate biosynthetic process"/>
    <property type="evidence" value="ECO:0007669"/>
    <property type="project" value="UniProtKB-UniRule"/>
</dbReference>
<dbReference type="EC" id="2.5.1.19" evidence="7"/>
<feature type="binding site" evidence="7">
    <location>
        <position position="20"/>
    </location>
    <ligand>
        <name>phosphoenolpyruvate</name>
        <dbReference type="ChEBI" id="CHEBI:58702"/>
    </ligand>
</feature>
<dbReference type="SUPFAM" id="SSF55205">
    <property type="entry name" value="EPT/RTPC-like"/>
    <property type="match status" value="1"/>
</dbReference>
<feature type="domain" description="Enolpyruvate transferase" evidence="8">
    <location>
        <begin position="6"/>
        <end position="403"/>
    </location>
</feature>
<organism evidence="9">
    <name type="scientific">Ignisphaera aggregans</name>
    <dbReference type="NCBI Taxonomy" id="334771"/>
    <lineage>
        <taxon>Archaea</taxon>
        <taxon>Thermoproteota</taxon>
        <taxon>Thermoprotei</taxon>
        <taxon>Desulfurococcales</taxon>
        <taxon>Desulfurococcaceae</taxon>
        <taxon>Ignisphaera</taxon>
    </lineage>
</organism>
<feature type="binding site" evidence="7">
    <location>
        <position position="394"/>
    </location>
    <ligand>
        <name>phosphoenolpyruvate</name>
        <dbReference type="ChEBI" id="CHEBI:58702"/>
    </ligand>
</feature>
<keyword evidence="3 7" id="KW-0028">Amino-acid biosynthesis</keyword>
<comment type="caution">
    <text evidence="9">The sequence shown here is derived from an EMBL/GenBank/DDBJ whole genome shotgun (WGS) entry which is preliminary data.</text>
</comment>
<feature type="binding site" evidence="7">
    <location>
        <position position="20"/>
    </location>
    <ligand>
        <name>3-phosphoshikimate</name>
        <dbReference type="ChEBI" id="CHEBI:145989"/>
    </ligand>
</feature>
<dbReference type="HAMAP" id="MF_00210">
    <property type="entry name" value="EPSP_synth"/>
    <property type="match status" value="1"/>
</dbReference>
<feature type="binding site" evidence="7">
    <location>
        <position position="153"/>
    </location>
    <ligand>
        <name>3-phosphoshikimate</name>
        <dbReference type="ChEBI" id="CHEBI:145989"/>
    </ligand>
</feature>
<gene>
    <name evidence="7" type="primary">aroA</name>
    <name evidence="9" type="ORF">ENO26_05880</name>
</gene>
<dbReference type="GO" id="GO:0008652">
    <property type="term" value="P:amino acid biosynthetic process"/>
    <property type="evidence" value="ECO:0007669"/>
    <property type="project" value="UniProtKB-KW"/>
</dbReference>
<feature type="binding site" evidence="7">
    <location>
        <position position="155"/>
    </location>
    <ligand>
        <name>phosphoenolpyruvate</name>
        <dbReference type="ChEBI" id="CHEBI:58702"/>
    </ligand>
</feature>
<evidence type="ECO:0000256" key="4">
    <source>
        <dbReference type="ARBA" id="ARBA00022679"/>
    </source>
</evidence>
<dbReference type="PANTHER" id="PTHR21090:SF5">
    <property type="entry name" value="PENTAFUNCTIONAL AROM POLYPEPTIDE"/>
    <property type="match status" value="1"/>
</dbReference>
<evidence type="ECO:0000313" key="9">
    <source>
        <dbReference type="EMBL" id="HEM67078.1"/>
    </source>
</evidence>
<protein>
    <recommendedName>
        <fullName evidence="7">3-phosphoshikimate 1-carboxyvinyltransferase</fullName>
        <ecNumber evidence="7">2.5.1.19</ecNumber>
    </recommendedName>
    <alternativeName>
        <fullName evidence="7">5-enolpyruvylshikimate-3-phosphate synthase</fullName>
        <shortName evidence="7">EPSP synthase</shortName>
        <shortName evidence="7">EPSPS</shortName>
    </alternativeName>
</protein>
<dbReference type="GO" id="GO:0003866">
    <property type="term" value="F:3-phosphoshikimate 1-carboxyvinyltransferase activity"/>
    <property type="evidence" value="ECO:0007669"/>
    <property type="project" value="UniProtKB-UniRule"/>
</dbReference>
<keyword evidence="7" id="KW-0963">Cytoplasm</keyword>
<feature type="binding site" evidence="7">
    <location>
        <position position="154"/>
    </location>
    <ligand>
        <name>3-phosphoshikimate</name>
        <dbReference type="ChEBI" id="CHEBI:145989"/>
    </ligand>
</feature>
<sequence length="415" mass="45619">MKVVVEPSRVGGSIHAPPSKSYTIRYIFASLMTNVELFDMIESEDVSDAINVVAIFGVKREGTKFFKPIELSLRSDRVFIKASATVLRMLIPIAAVVGGRLYIDVGETLRRRPIETIIKALSNHGIRFSSTSPPLVMEGKLRDNYIEIEGGESSQYISGLMYAFALSGGGTILLKSPASSKNYIYLTARVLSEVGVKIVFYENRIDIDVPKELSSISKKVPGDLLLASFYVAASLLTGGEVEVYGLQGTEQYLNYNTDTIINIYKDMGAYSIYRDGVWRARAAKKYSAIRVNVDQDPDLAPSIAALASVAQGETIIEGARRLKIKESDRVETIIGVLRRYGVTSWFDGSNIHIVGGDLMKAQIVCPDDHRIAMLAAVLATKAGGEVDKAECVNKSNPMFWNDLVKINAKIFITHM</sequence>
<comment type="subunit">
    <text evidence="7">Monomer.</text>
</comment>
<dbReference type="InterPro" id="IPR006264">
    <property type="entry name" value="EPSP_synthase"/>
</dbReference>
<evidence type="ECO:0000256" key="3">
    <source>
        <dbReference type="ARBA" id="ARBA00022605"/>
    </source>
</evidence>
<evidence type="ECO:0000256" key="6">
    <source>
        <dbReference type="ARBA" id="ARBA00044633"/>
    </source>
</evidence>
<dbReference type="GO" id="GO:0009073">
    <property type="term" value="P:aromatic amino acid family biosynthetic process"/>
    <property type="evidence" value="ECO:0007669"/>
    <property type="project" value="UniProtKB-KW"/>
</dbReference>
<feature type="binding site" evidence="7">
    <location>
        <position position="329"/>
    </location>
    <ligand>
        <name>phosphoenolpyruvate</name>
        <dbReference type="ChEBI" id="CHEBI:58702"/>
    </ligand>
</feature>
<comment type="catalytic activity">
    <reaction evidence="6">
        <text>3-phosphoshikimate + phosphoenolpyruvate = 5-O-(1-carboxyvinyl)-3-phosphoshikimate + phosphate</text>
        <dbReference type="Rhea" id="RHEA:21256"/>
        <dbReference type="ChEBI" id="CHEBI:43474"/>
        <dbReference type="ChEBI" id="CHEBI:57701"/>
        <dbReference type="ChEBI" id="CHEBI:58702"/>
        <dbReference type="ChEBI" id="CHEBI:145989"/>
        <dbReference type="EC" id="2.5.1.19"/>
    </reaction>
    <physiologicalReaction direction="left-to-right" evidence="6">
        <dbReference type="Rhea" id="RHEA:21257"/>
    </physiologicalReaction>
</comment>
<dbReference type="InterPro" id="IPR036968">
    <property type="entry name" value="Enolpyruvate_Tfrase_sf"/>
</dbReference>
<dbReference type="UniPathway" id="UPA00053">
    <property type="reaction ID" value="UER00089"/>
</dbReference>
<name>A0A7J2U2L3_9CREN</name>
<keyword evidence="4 7" id="KW-0808">Transferase</keyword>
<comment type="function">
    <text evidence="7">Catalyzes the transfer of the enolpyruvyl moiety of phosphoenolpyruvate (PEP) to the 5-hydroxyl of shikimate-3-phosphate (S3P) to produce enolpyruvyl shikimate-3-phosphate and inorganic phosphate.</text>
</comment>
<evidence type="ECO:0000256" key="5">
    <source>
        <dbReference type="ARBA" id="ARBA00023141"/>
    </source>
</evidence>
<evidence type="ECO:0000259" key="8">
    <source>
        <dbReference type="Pfam" id="PF00275"/>
    </source>
</evidence>
<evidence type="ECO:0000256" key="7">
    <source>
        <dbReference type="HAMAP-Rule" id="MF_00210"/>
    </source>
</evidence>
<comment type="similarity">
    <text evidence="2 7">Belongs to the EPSP synthase family.</text>
</comment>
<comment type="caution">
    <text evidence="7">Lacks conserved residue(s) required for the propagation of feature annotation.</text>
</comment>
<feature type="binding site" evidence="7">
    <location>
        <position position="325"/>
    </location>
    <ligand>
        <name>3-phosphoshikimate</name>
        <dbReference type="ChEBI" id="CHEBI:145989"/>
    </ligand>
</feature>
<dbReference type="PROSITE" id="PS00885">
    <property type="entry name" value="EPSP_SYNTHASE_2"/>
    <property type="match status" value="1"/>
</dbReference>
<dbReference type="InterPro" id="IPR023193">
    <property type="entry name" value="EPSP_synthase_CS"/>
</dbReference>
<feature type="active site" description="Proton acceptor" evidence="7">
    <location>
        <position position="298"/>
    </location>
</feature>
<feature type="binding site" evidence="7">
    <location>
        <position position="180"/>
    </location>
    <ligand>
        <name>3-phosphoshikimate</name>
        <dbReference type="ChEBI" id="CHEBI:145989"/>
    </ligand>
</feature>
<feature type="binding site" evidence="7">
    <location>
        <position position="21"/>
    </location>
    <ligand>
        <name>3-phosphoshikimate</name>
        <dbReference type="ChEBI" id="CHEBI:145989"/>
    </ligand>
</feature>
<feature type="binding site" evidence="7">
    <location>
        <position position="112"/>
    </location>
    <ligand>
        <name>phosphoenolpyruvate</name>
        <dbReference type="ChEBI" id="CHEBI:58702"/>
    </ligand>
</feature>
<dbReference type="InterPro" id="IPR013792">
    <property type="entry name" value="RNA3'P_cycl/enolpyr_Trfase_a/b"/>
</dbReference>
<feature type="binding site" evidence="7">
    <location>
        <position position="25"/>
    </location>
    <ligand>
        <name>3-phosphoshikimate</name>
        <dbReference type="ChEBI" id="CHEBI:145989"/>
    </ligand>
</feature>
<proteinExistence type="inferred from homology"/>
<evidence type="ECO:0000256" key="1">
    <source>
        <dbReference type="ARBA" id="ARBA00004811"/>
    </source>
</evidence>
<dbReference type="PIRSF" id="PIRSF000505">
    <property type="entry name" value="EPSPS"/>
    <property type="match status" value="1"/>
</dbReference>
<dbReference type="EMBL" id="DSEU01000040">
    <property type="protein sequence ID" value="HEM67078.1"/>
    <property type="molecule type" value="Genomic_DNA"/>
</dbReference>
<comment type="subcellular location">
    <subcellularLocation>
        <location evidence="7">Cytoplasm</location>
    </subcellularLocation>
</comment>
<evidence type="ECO:0000256" key="2">
    <source>
        <dbReference type="ARBA" id="ARBA00009948"/>
    </source>
</evidence>
<keyword evidence="5 7" id="KW-0057">Aromatic amino acid biosynthesis</keyword>
<dbReference type="AlphaFoldDB" id="A0A7J2U2L3"/>
<dbReference type="InterPro" id="IPR001986">
    <property type="entry name" value="Enolpyruvate_Tfrase_dom"/>
</dbReference>
<dbReference type="PANTHER" id="PTHR21090">
    <property type="entry name" value="AROM/DEHYDROQUINATE SYNTHASE"/>
    <property type="match status" value="1"/>
</dbReference>
<dbReference type="Pfam" id="PF00275">
    <property type="entry name" value="EPSP_synthase"/>
    <property type="match status" value="1"/>
</dbReference>